<keyword evidence="12" id="KW-0584">Phenylalanine biosynthesis</keyword>
<comment type="catalytic activity">
    <reaction evidence="1">
        <text>chorismate = prephenate</text>
        <dbReference type="Rhea" id="RHEA:13897"/>
        <dbReference type="ChEBI" id="CHEBI:29748"/>
        <dbReference type="ChEBI" id="CHEBI:29934"/>
        <dbReference type="EC" id="5.4.99.5"/>
    </reaction>
</comment>
<dbReference type="InterPro" id="IPR002701">
    <property type="entry name" value="CM_II_prokaryot"/>
</dbReference>
<feature type="domain" description="ACT" evidence="21">
    <location>
        <begin position="287"/>
        <end position="364"/>
    </location>
</feature>
<dbReference type="EC" id="4.2.1.51" evidence="7"/>
<gene>
    <name evidence="22" type="primary">pheA</name>
    <name evidence="22" type="ORF">GCM10009083_07110</name>
</gene>
<dbReference type="PROSITE" id="PS00857">
    <property type="entry name" value="PREPHENATE_DEHYDR_1"/>
    <property type="match status" value="1"/>
</dbReference>
<keyword evidence="10" id="KW-0028">Amino-acid biosynthesis</keyword>
<comment type="catalytic activity">
    <reaction evidence="18">
        <text>prephenate + H(+) = 3-phenylpyruvate + CO2 + H2O</text>
        <dbReference type="Rhea" id="RHEA:21648"/>
        <dbReference type="ChEBI" id="CHEBI:15377"/>
        <dbReference type="ChEBI" id="CHEBI:15378"/>
        <dbReference type="ChEBI" id="CHEBI:16526"/>
        <dbReference type="ChEBI" id="CHEBI:18005"/>
        <dbReference type="ChEBI" id="CHEBI:29934"/>
        <dbReference type="EC" id="4.2.1.51"/>
    </reaction>
</comment>
<dbReference type="Gene3D" id="3.40.190.10">
    <property type="entry name" value="Periplasmic binding protein-like II"/>
    <property type="match status" value="2"/>
</dbReference>
<evidence type="ECO:0000313" key="23">
    <source>
        <dbReference type="Proteomes" id="UP000633263"/>
    </source>
</evidence>
<comment type="function">
    <text evidence="2">Catalyzes the Claisen rearrangement of chorismate to prephenate and the decarboxylation/dehydration of prephenate to phenylpyruvate.</text>
</comment>
<dbReference type="PANTHER" id="PTHR21022:SF19">
    <property type="entry name" value="PREPHENATE DEHYDRATASE-RELATED"/>
    <property type="match status" value="1"/>
</dbReference>
<dbReference type="EC" id="5.4.99.5" evidence="6"/>
<dbReference type="SUPFAM" id="SSF53850">
    <property type="entry name" value="Periplasmic binding protein-like II"/>
    <property type="match status" value="1"/>
</dbReference>
<accession>A0ABQ2CLU3</accession>
<dbReference type="InterPro" id="IPR045865">
    <property type="entry name" value="ACT-like_dom_sf"/>
</dbReference>
<dbReference type="InterPro" id="IPR036263">
    <property type="entry name" value="Chorismate_II_sf"/>
</dbReference>
<dbReference type="Gene3D" id="1.20.59.10">
    <property type="entry name" value="Chorismate mutase"/>
    <property type="match status" value="1"/>
</dbReference>
<keyword evidence="14" id="KW-0456">Lyase</keyword>
<dbReference type="Pfam" id="PF01817">
    <property type="entry name" value="CM_2"/>
    <property type="match status" value="1"/>
</dbReference>
<evidence type="ECO:0000256" key="2">
    <source>
        <dbReference type="ARBA" id="ARBA00002364"/>
    </source>
</evidence>
<dbReference type="InterPro" id="IPR001086">
    <property type="entry name" value="Preph_deHydtase"/>
</dbReference>
<evidence type="ECO:0000256" key="14">
    <source>
        <dbReference type="ARBA" id="ARBA00023239"/>
    </source>
</evidence>
<keyword evidence="23" id="KW-1185">Reference proteome</keyword>
<name>A0ABQ2CLU3_9GAMM</name>
<keyword evidence="9" id="KW-0963">Cytoplasm</keyword>
<evidence type="ECO:0000256" key="12">
    <source>
        <dbReference type="ARBA" id="ARBA00023222"/>
    </source>
</evidence>
<evidence type="ECO:0000256" key="16">
    <source>
        <dbReference type="ARBA" id="ARBA00031175"/>
    </source>
</evidence>
<evidence type="ECO:0000256" key="7">
    <source>
        <dbReference type="ARBA" id="ARBA00013147"/>
    </source>
</evidence>
<evidence type="ECO:0000256" key="5">
    <source>
        <dbReference type="ARBA" id="ARBA00004817"/>
    </source>
</evidence>
<dbReference type="PROSITE" id="PS00858">
    <property type="entry name" value="PREPHENATE_DEHYDR_2"/>
    <property type="match status" value="1"/>
</dbReference>
<keyword evidence="15" id="KW-0511">Multifunctional enzyme</keyword>
<evidence type="ECO:0000313" key="22">
    <source>
        <dbReference type="EMBL" id="GGI93253.1"/>
    </source>
</evidence>
<dbReference type="PANTHER" id="PTHR21022">
    <property type="entry name" value="PREPHENATE DEHYDRATASE P PROTEIN"/>
    <property type="match status" value="1"/>
</dbReference>
<evidence type="ECO:0000256" key="6">
    <source>
        <dbReference type="ARBA" id="ARBA00012404"/>
    </source>
</evidence>
<dbReference type="InterPro" id="IPR018528">
    <property type="entry name" value="Preph_deHydtase_CS"/>
</dbReference>
<protein>
    <recommendedName>
        <fullName evidence="8">Bifunctional chorismate mutase/prephenate dehydratase</fullName>
        <ecNumber evidence="7">4.2.1.51</ecNumber>
        <ecNumber evidence="6">5.4.99.5</ecNumber>
    </recommendedName>
    <alternativeName>
        <fullName evidence="17">Chorismate mutase-prephenate dehydratase</fullName>
    </alternativeName>
    <alternativeName>
        <fullName evidence="16">p-protein</fullName>
    </alternativeName>
</protein>
<comment type="subcellular location">
    <subcellularLocation>
        <location evidence="3">Cytoplasm</location>
    </subcellularLocation>
</comment>
<comment type="pathway">
    <text evidence="5">Metabolic intermediate biosynthesis; prephenate biosynthesis; prephenate from chorismate: step 1/1.</text>
</comment>
<evidence type="ECO:0000256" key="15">
    <source>
        <dbReference type="ARBA" id="ARBA00023268"/>
    </source>
</evidence>
<evidence type="ECO:0000256" key="11">
    <source>
        <dbReference type="ARBA" id="ARBA00023141"/>
    </source>
</evidence>
<evidence type="ECO:0000256" key="9">
    <source>
        <dbReference type="ARBA" id="ARBA00022490"/>
    </source>
</evidence>
<evidence type="ECO:0000256" key="17">
    <source>
        <dbReference type="ARBA" id="ARBA00031520"/>
    </source>
</evidence>
<dbReference type="Pfam" id="PF00800">
    <property type="entry name" value="PDT"/>
    <property type="match status" value="1"/>
</dbReference>
<dbReference type="InterPro" id="IPR010957">
    <property type="entry name" value="G/b/e-P-prot_chorismate_mutase"/>
</dbReference>
<dbReference type="CDD" id="cd13630">
    <property type="entry name" value="PBP2_PDT_1"/>
    <property type="match status" value="1"/>
</dbReference>
<evidence type="ECO:0000256" key="10">
    <source>
        <dbReference type="ARBA" id="ARBA00022605"/>
    </source>
</evidence>
<dbReference type="PROSITE" id="PS51168">
    <property type="entry name" value="CHORISMATE_MUT_2"/>
    <property type="match status" value="1"/>
</dbReference>
<dbReference type="InterPro" id="IPR002912">
    <property type="entry name" value="ACT_dom"/>
</dbReference>
<evidence type="ECO:0000259" key="20">
    <source>
        <dbReference type="PROSITE" id="PS51171"/>
    </source>
</evidence>
<dbReference type="PROSITE" id="PS51671">
    <property type="entry name" value="ACT"/>
    <property type="match status" value="1"/>
</dbReference>
<proteinExistence type="predicted"/>
<dbReference type="SUPFAM" id="SSF48600">
    <property type="entry name" value="Chorismate mutase II"/>
    <property type="match status" value="1"/>
</dbReference>
<evidence type="ECO:0000256" key="18">
    <source>
        <dbReference type="ARBA" id="ARBA00047848"/>
    </source>
</evidence>
<evidence type="ECO:0000256" key="4">
    <source>
        <dbReference type="ARBA" id="ARBA00004741"/>
    </source>
</evidence>
<dbReference type="NCBIfam" id="NF008865">
    <property type="entry name" value="PRK11898.1"/>
    <property type="match status" value="1"/>
</dbReference>
<dbReference type="InterPro" id="IPR008242">
    <property type="entry name" value="Chor_mutase/pphenate_deHydtase"/>
</dbReference>
<dbReference type="Gene3D" id="3.30.70.260">
    <property type="match status" value="1"/>
</dbReference>
<evidence type="ECO:0000256" key="1">
    <source>
        <dbReference type="ARBA" id="ARBA00000824"/>
    </source>
</evidence>
<dbReference type="CDD" id="cd04905">
    <property type="entry name" value="ACT_CM-PDT"/>
    <property type="match status" value="1"/>
</dbReference>
<sequence>MNDMSEEAQLKALRNRIDTIDEKLLELISERARCAQTVAEVKQKSLAEGETPVFYRPEREAWVLKHIMELNRGPLDNEEVARLFREIMSACLALEEPLKVAYLGPEGTFTQAAALKHFGHSVTSVPMAAIDEIFREVAAGAVHFGVVPVENSTEGAINHTLDSFLEHDLVICGEVELRIHHHLLVGENTRTDKISRVYSHAQSLAQCRKWLDAHYPNIERVPVASNADAARRVKSEWNSAAIAGDMAIDLYGLTRLAEKIEDRPDNSTRFLIIGNQEVPPTADDKTSVIVSMSNRPGALHHLLEPFHANGVDLTRIETRPSRSGKWTYVFFIDFLGHQHDPLVKDALEKIRAESVGLKILGSYPKAVL</sequence>
<feature type="domain" description="Prephenate dehydratase" evidence="20">
    <location>
        <begin position="99"/>
        <end position="275"/>
    </location>
</feature>
<dbReference type="InterPro" id="IPR036979">
    <property type="entry name" value="CM_dom_sf"/>
</dbReference>
<organism evidence="22 23">
    <name type="scientific">Halopseudomonas pertucinogena</name>
    <dbReference type="NCBI Taxonomy" id="86175"/>
    <lineage>
        <taxon>Bacteria</taxon>
        <taxon>Pseudomonadati</taxon>
        <taxon>Pseudomonadota</taxon>
        <taxon>Gammaproteobacteria</taxon>
        <taxon>Pseudomonadales</taxon>
        <taxon>Pseudomonadaceae</taxon>
        <taxon>Halopseudomonas</taxon>
    </lineage>
</organism>
<dbReference type="Proteomes" id="UP000633263">
    <property type="component" value="Unassembled WGS sequence"/>
</dbReference>
<dbReference type="SMART" id="SM00830">
    <property type="entry name" value="CM_2"/>
    <property type="match status" value="1"/>
</dbReference>
<dbReference type="PROSITE" id="PS51171">
    <property type="entry name" value="PREPHENATE_DEHYDR_3"/>
    <property type="match status" value="1"/>
</dbReference>
<dbReference type="NCBIfam" id="TIGR01807">
    <property type="entry name" value="CM_P2"/>
    <property type="match status" value="1"/>
</dbReference>
<evidence type="ECO:0000259" key="21">
    <source>
        <dbReference type="PROSITE" id="PS51671"/>
    </source>
</evidence>
<comment type="caution">
    <text evidence="22">The sequence shown here is derived from an EMBL/GenBank/DDBJ whole genome shotgun (WGS) entry which is preliminary data.</text>
</comment>
<evidence type="ECO:0000259" key="19">
    <source>
        <dbReference type="PROSITE" id="PS51168"/>
    </source>
</evidence>
<evidence type="ECO:0000256" key="3">
    <source>
        <dbReference type="ARBA" id="ARBA00004496"/>
    </source>
</evidence>
<keyword evidence="13" id="KW-0413">Isomerase</keyword>
<keyword evidence="11" id="KW-0057">Aromatic amino acid biosynthesis</keyword>
<dbReference type="EMBL" id="BMNN01000001">
    <property type="protein sequence ID" value="GGI93253.1"/>
    <property type="molecule type" value="Genomic_DNA"/>
</dbReference>
<dbReference type="PIRSF" id="PIRSF001500">
    <property type="entry name" value="Chor_mut_pdt_Ppr"/>
    <property type="match status" value="1"/>
</dbReference>
<dbReference type="Pfam" id="PF01842">
    <property type="entry name" value="ACT"/>
    <property type="match status" value="1"/>
</dbReference>
<dbReference type="SUPFAM" id="SSF55021">
    <property type="entry name" value="ACT-like"/>
    <property type="match status" value="1"/>
</dbReference>
<evidence type="ECO:0000256" key="13">
    <source>
        <dbReference type="ARBA" id="ARBA00023235"/>
    </source>
</evidence>
<reference evidence="23" key="1">
    <citation type="journal article" date="2019" name="Int. J. Syst. Evol. Microbiol.">
        <title>The Global Catalogue of Microorganisms (GCM) 10K type strain sequencing project: providing services to taxonomists for standard genome sequencing and annotation.</title>
        <authorList>
            <consortium name="The Broad Institute Genomics Platform"/>
            <consortium name="The Broad Institute Genome Sequencing Center for Infectious Disease"/>
            <person name="Wu L."/>
            <person name="Ma J."/>
        </authorList>
    </citation>
    <scope>NUCLEOTIDE SEQUENCE [LARGE SCALE GENOMIC DNA]</scope>
    <source>
        <strain evidence="23">JCM 11590</strain>
    </source>
</reference>
<comment type="pathway">
    <text evidence="4">Amino-acid biosynthesis; L-phenylalanine biosynthesis; phenylpyruvate from prephenate: step 1/1.</text>
</comment>
<evidence type="ECO:0000256" key="8">
    <source>
        <dbReference type="ARBA" id="ARBA00014401"/>
    </source>
</evidence>
<feature type="domain" description="Chorismate mutase" evidence="19">
    <location>
        <begin position="4"/>
        <end position="99"/>
    </location>
</feature>